<evidence type="ECO:0000313" key="3">
    <source>
        <dbReference type="Proteomes" id="UP000324748"/>
    </source>
</evidence>
<name>A0A5B0LKU2_PUCGR</name>
<dbReference type="AlphaFoldDB" id="A0A5B0LKU2"/>
<keyword evidence="3" id="KW-1185">Reference proteome</keyword>
<sequence>MANTDLFSVFPWSQILEQVVHHPKLSQGCLAAVLCRSAYSAGLIKKNTGYKHLLTCSSRGYKHISPSLLTPPSHPASSTAPASRPTSSTRLRNLNQPSLQHGKLGHYGA</sequence>
<dbReference type="Proteomes" id="UP000324748">
    <property type="component" value="Unassembled WGS sequence"/>
</dbReference>
<proteinExistence type="predicted"/>
<gene>
    <name evidence="2" type="ORF">PGT21_005968</name>
</gene>
<organism evidence="2 3">
    <name type="scientific">Puccinia graminis f. sp. tritici</name>
    <dbReference type="NCBI Taxonomy" id="56615"/>
    <lineage>
        <taxon>Eukaryota</taxon>
        <taxon>Fungi</taxon>
        <taxon>Dikarya</taxon>
        <taxon>Basidiomycota</taxon>
        <taxon>Pucciniomycotina</taxon>
        <taxon>Pucciniomycetes</taxon>
        <taxon>Pucciniales</taxon>
        <taxon>Pucciniaceae</taxon>
        <taxon>Puccinia</taxon>
    </lineage>
</organism>
<protein>
    <submittedName>
        <fullName evidence="2">Uncharacterized protein</fullName>
    </submittedName>
</protein>
<dbReference type="EMBL" id="VSWC01000197">
    <property type="protein sequence ID" value="KAA1064513.1"/>
    <property type="molecule type" value="Genomic_DNA"/>
</dbReference>
<reference evidence="2 3" key="1">
    <citation type="submission" date="2019-05" db="EMBL/GenBank/DDBJ databases">
        <title>Emergence of the Ug99 lineage of the wheat stem rust pathogen through somatic hybridization.</title>
        <authorList>
            <person name="Li F."/>
            <person name="Upadhyaya N.M."/>
            <person name="Sperschneider J."/>
            <person name="Matny O."/>
            <person name="Nguyen-Phuc H."/>
            <person name="Mago R."/>
            <person name="Raley C."/>
            <person name="Miller M.E."/>
            <person name="Silverstein K.A.T."/>
            <person name="Henningsen E."/>
            <person name="Hirsch C.D."/>
            <person name="Visser B."/>
            <person name="Pretorius Z.A."/>
            <person name="Steffenson B.J."/>
            <person name="Schwessinger B."/>
            <person name="Dodds P.N."/>
            <person name="Figueroa M."/>
        </authorList>
    </citation>
    <scope>NUCLEOTIDE SEQUENCE [LARGE SCALE GENOMIC DNA]</scope>
    <source>
        <strain evidence="2">21-0</strain>
    </source>
</reference>
<comment type="caution">
    <text evidence="2">The sequence shown here is derived from an EMBL/GenBank/DDBJ whole genome shotgun (WGS) entry which is preliminary data.</text>
</comment>
<feature type="region of interest" description="Disordered" evidence="1">
    <location>
        <begin position="66"/>
        <end position="109"/>
    </location>
</feature>
<evidence type="ECO:0000313" key="2">
    <source>
        <dbReference type="EMBL" id="KAA1064513.1"/>
    </source>
</evidence>
<accession>A0A5B0LKU2</accession>
<evidence type="ECO:0000256" key="1">
    <source>
        <dbReference type="SAM" id="MobiDB-lite"/>
    </source>
</evidence>
<feature type="compositionally biased region" description="Low complexity" evidence="1">
    <location>
        <begin position="66"/>
        <end position="90"/>
    </location>
</feature>